<evidence type="ECO:0000313" key="3">
    <source>
        <dbReference type="Proteomes" id="UP001151760"/>
    </source>
</evidence>
<protein>
    <recommendedName>
        <fullName evidence="4">Reverse transcriptase domain-containing protein</fullName>
    </recommendedName>
</protein>
<name>A0ABQ4Z4Z7_9ASTR</name>
<keyword evidence="3" id="KW-1185">Reference proteome</keyword>
<dbReference type="EMBL" id="BQNB010010949">
    <property type="protein sequence ID" value="GJS84102.1"/>
    <property type="molecule type" value="Genomic_DNA"/>
</dbReference>
<reference evidence="2" key="1">
    <citation type="journal article" date="2022" name="Int. J. Mol. Sci.">
        <title>Draft Genome of Tanacetum Coccineum: Genomic Comparison of Closely Related Tanacetum-Family Plants.</title>
        <authorList>
            <person name="Yamashiro T."/>
            <person name="Shiraishi A."/>
            <person name="Nakayama K."/>
            <person name="Satake H."/>
        </authorList>
    </citation>
    <scope>NUCLEOTIDE SEQUENCE</scope>
</reference>
<evidence type="ECO:0008006" key="4">
    <source>
        <dbReference type="Google" id="ProtNLM"/>
    </source>
</evidence>
<feature type="region of interest" description="Disordered" evidence="1">
    <location>
        <begin position="1"/>
        <end position="85"/>
    </location>
</feature>
<accession>A0ABQ4Z4Z7</accession>
<organism evidence="2 3">
    <name type="scientific">Tanacetum coccineum</name>
    <dbReference type="NCBI Taxonomy" id="301880"/>
    <lineage>
        <taxon>Eukaryota</taxon>
        <taxon>Viridiplantae</taxon>
        <taxon>Streptophyta</taxon>
        <taxon>Embryophyta</taxon>
        <taxon>Tracheophyta</taxon>
        <taxon>Spermatophyta</taxon>
        <taxon>Magnoliopsida</taxon>
        <taxon>eudicotyledons</taxon>
        <taxon>Gunneridae</taxon>
        <taxon>Pentapetalae</taxon>
        <taxon>asterids</taxon>
        <taxon>campanulids</taxon>
        <taxon>Asterales</taxon>
        <taxon>Asteraceae</taxon>
        <taxon>Asteroideae</taxon>
        <taxon>Anthemideae</taxon>
        <taxon>Anthemidinae</taxon>
        <taxon>Tanacetum</taxon>
    </lineage>
</organism>
<reference evidence="2" key="2">
    <citation type="submission" date="2022-01" db="EMBL/GenBank/DDBJ databases">
        <authorList>
            <person name="Yamashiro T."/>
            <person name="Shiraishi A."/>
            <person name="Satake H."/>
            <person name="Nakayama K."/>
        </authorList>
    </citation>
    <scope>NUCLEOTIDE SEQUENCE</scope>
</reference>
<proteinExistence type="predicted"/>
<dbReference type="Proteomes" id="UP001151760">
    <property type="component" value="Unassembled WGS sequence"/>
</dbReference>
<comment type="caution">
    <text evidence="2">The sequence shown here is derived from an EMBL/GenBank/DDBJ whole genome shotgun (WGS) entry which is preliminary data.</text>
</comment>
<evidence type="ECO:0000313" key="2">
    <source>
        <dbReference type="EMBL" id="GJS84102.1"/>
    </source>
</evidence>
<sequence length="197" mass="22554">MTEALSECEGSAGGHWKSKSKKQRSSIEDDDLSQPWVCEETNNPFTCPRNRYFSSPKEGPSMPSHFKTYNDGSEESKISPQDHSGSQAKVENAFLANFRQQKKCIKDPVKIHHIKQREGESTKDFVRRFKVESRDVKGAPEIMRILEFMHGITNPELIKRLHDKIPKSVDEMMRITTSFFRGEVAAGNQERKKSLPL</sequence>
<evidence type="ECO:0000256" key="1">
    <source>
        <dbReference type="SAM" id="MobiDB-lite"/>
    </source>
</evidence>
<gene>
    <name evidence="2" type="ORF">Tco_0750643</name>
</gene>